<evidence type="ECO:0000259" key="1">
    <source>
        <dbReference type="PROSITE" id="PS51077"/>
    </source>
</evidence>
<gene>
    <name evidence="2" type="ORF">VQ7734_00730</name>
</gene>
<dbReference type="RefSeq" id="WP_073579915.1">
    <property type="nucleotide sequence ID" value="NZ_AP024898.1"/>
</dbReference>
<keyword evidence="3" id="KW-1185">Reference proteome</keyword>
<dbReference type="PROSITE" id="PS51077">
    <property type="entry name" value="HTH_ICLR"/>
    <property type="match status" value="1"/>
</dbReference>
<dbReference type="EMBL" id="FRFG01000010">
    <property type="protein sequence ID" value="SHO55011.1"/>
    <property type="molecule type" value="Genomic_DNA"/>
</dbReference>
<dbReference type="Gene3D" id="1.10.10.10">
    <property type="entry name" value="Winged helix-like DNA-binding domain superfamily/Winged helix DNA-binding domain"/>
    <property type="match status" value="1"/>
</dbReference>
<dbReference type="InterPro" id="IPR005471">
    <property type="entry name" value="Tscrpt_reg_IclR_N"/>
</dbReference>
<dbReference type="Pfam" id="PF09339">
    <property type="entry name" value="HTH_IclR"/>
    <property type="match status" value="1"/>
</dbReference>
<evidence type="ECO:0000313" key="2">
    <source>
        <dbReference type="EMBL" id="SHO55011.1"/>
    </source>
</evidence>
<organism evidence="2 3">
    <name type="scientific">Vibrio quintilis</name>
    <dbReference type="NCBI Taxonomy" id="1117707"/>
    <lineage>
        <taxon>Bacteria</taxon>
        <taxon>Pseudomonadati</taxon>
        <taxon>Pseudomonadota</taxon>
        <taxon>Gammaproteobacteria</taxon>
        <taxon>Vibrionales</taxon>
        <taxon>Vibrionaceae</taxon>
        <taxon>Vibrio</taxon>
    </lineage>
</organism>
<dbReference type="CDD" id="cd00090">
    <property type="entry name" value="HTH_ARSR"/>
    <property type="match status" value="1"/>
</dbReference>
<name>A0A1M7YQU8_9VIBR</name>
<dbReference type="InterPro" id="IPR011991">
    <property type="entry name" value="ArsR-like_HTH"/>
</dbReference>
<dbReference type="InterPro" id="IPR036388">
    <property type="entry name" value="WH-like_DNA-bd_sf"/>
</dbReference>
<keyword evidence="2" id="KW-0238">DNA-binding</keyword>
<dbReference type="SUPFAM" id="SSF46785">
    <property type="entry name" value="Winged helix' DNA-binding domain"/>
    <property type="match status" value="1"/>
</dbReference>
<dbReference type="InterPro" id="IPR036390">
    <property type="entry name" value="WH_DNA-bd_sf"/>
</dbReference>
<evidence type="ECO:0000313" key="3">
    <source>
        <dbReference type="Proteomes" id="UP000184600"/>
    </source>
</evidence>
<feature type="domain" description="HTH iclR-type" evidence="1">
    <location>
        <begin position="13"/>
        <end position="78"/>
    </location>
</feature>
<dbReference type="Proteomes" id="UP000184600">
    <property type="component" value="Unassembled WGS sequence"/>
</dbReference>
<dbReference type="AlphaFoldDB" id="A0A1M7YQU8"/>
<sequence length="113" mass="13015">MRKNDQSISSYNLKPTRFTLDILELLVNQGIEGMNLKDIAEYFSLPRSTVHRYLTTLTESGWVESSGSVKAKIWKPSNHFIKLAFSYRNAVREQIETVKAEYKDLTGEDLQDV</sequence>
<reference evidence="3" key="1">
    <citation type="submission" date="2016-12" db="EMBL/GenBank/DDBJ databases">
        <authorList>
            <person name="Rodrigo-Torres L."/>
            <person name="Arahal R.D."/>
            <person name="Lucena T."/>
        </authorList>
    </citation>
    <scope>NUCLEOTIDE SEQUENCE [LARGE SCALE GENOMIC DNA]</scope>
</reference>
<dbReference type="OrthoDB" id="5880166at2"/>
<protein>
    <submittedName>
        <fullName evidence="2">DNA-binding transcriptional activator MhpR</fullName>
    </submittedName>
</protein>
<dbReference type="STRING" id="1117707.VQ7734_00730"/>
<proteinExistence type="predicted"/>
<accession>A0A1M7YQU8</accession>
<dbReference type="GO" id="GO:0003677">
    <property type="term" value="F:DNA binding"/>
    <property type="evidence" value="ECO:0007669"/>
    <property type="project" value="UniProtKB-KW"/>
</dbReference>
<dbReference type="GO" id="GO:0006355">
    <property type="term" value="P:regulation of DNA-templated transcription"/>
    <property type="evidence" value="ECO:0007669"/>
    <property type="project" value="InterPro"/>
</dbReference>